<dbReference type="OrthoDB" id="2122982at2759"/>
<keyword evidence="3" id="KW-1185">Reference proteome</keyword>
<sequence length="758" mass="85568">MSLDKSFPRISVNTSRSSSNEDDEDFQRQQVIERAWTTNTRLQKDELLKSQRRSDAIFDKVSNVVTKSQSAYDSVNTFYTANQSILAAAAATIANLNGDSKFIEATMSVFTEYCPIVIRGLESLSQLHTFIGIATKAFSLVITVDLAKRNNNKKVIALKMQMQDTMMILFDLRNMKDPDVKDPEETSIEHRMSALLKKIAEDITEVGSACDHHIKKSFVVSTPLSASTTPTPTPNSAFYLPFIEKRGGPRACLQDDQLMLELINISGESISSITSRRTGDDAKDDLEAAKKKLTQDYNEDGFAAKSDTIREENGNAAKTDAGPTTGLLIRLTTVSKDMQTLWKESEWKGSVKARYFVLALQEYYAEKLTDPSGLLSQDTSVSPLTSSQPLLTLASAVGEHWTVTTLLKDDRWALKYIDVCRVQPILEAIDDDGTGWHADMIQYKRRIHAVIREMYLVIDYDTRGELRYDKRNLPVNRYNINDYLFEPLESENGNDAKLTQITDAHSAMEEERLQENLERIAYDIDSPTTVALVTGPGRIERFILPLVYLLLKRHLKAFYLARTHVLHEEEFWDFSFNYHTAIAIGIQARICFRPWDEDGKGAMVGSEGDPEDLITQKPLSILKYGVRDTLESEIYQHSIATFDSHDNCPQTPRHMLSGYWAGHLWYQDLAKSDSVEGLMQISVTYILGECRIRFSSCSDVSAKRDPFSHLPYHAMLKVDSVIQDGELAWAIPRARGIAARIKDLLRDRSKLSLQSICA</sequence>
<comment type="caution">
    <text evidence="2">The sequence shown here is derived from an EMBL/GenBank/DDBJ whole genome shotgun (WGS) entry which is preliminary data.</text>
</comment>
<organism evidence="2 3">
    <name type="scientific">Lentinula aciculospora</name>
    <dbReference type="NCBI Taxonomy" id="153920"/>
    <lineage>
        <taxon>Eukaryota</taxon>
        <taxon>Fungi</taxon>
        <taxon>Dikarya</taxon>
        <taxon>Basidiomycota</taxon>
        <taxon>Agaricomycotina</taxon>
        <taxon>Agaricomycetes</taxon>
        <taxon>Agaricomycetidae</taxon>
        <taxon>Agaricales</taxon>
        <taxon>Marasmiineae</taxon>
        <taxon>Omphalotaceae</taxon>
        <taxon>Lentinula</taxon>
    </lineage>
</organism>
<dbReference type="Proteomes" id="UP001150266">
    <property type="component" value="Unassembled WGS sequence"/>
</dbReference>
<evidence type="ECO:0000313" key="2">
    <source>
        <dbReference type="EMBL" id="KAJ4475456.1"/>
    </source>
</evidence>
<evidence type="ECO:0000256" key="1">
    <source>
        <dbReference type="SAM" id="MobiDB-lite"/>
    </source>
</evidence>
<feature type="region of interest" description="Disordered" evidence="1">
    <location>
        <begin position="1"/>
        <end position="27"/>
    </location>
</feature>
<reference evidence="2" key="1">
    <citation type="submission" date="2022-08" db="EMBL/GenBank/DDBJ databases">
        <title>A Global Phylogenomic Analysis of the Shiitake Genus Lentinula.</title>
        <authorList>
            <consortium name="DOE Joint Genome Institute"/>
            <person name="Sierra-Patev S."/>
            <person name="Min B."/>
            <person name="Naranjo-Ortiz M."/>
            <person name="Looney B."/>
            <person name="Konkel Z."/>
            <person name="Slot J.C."/>
            <person name="Sakamoto Y."/>
            <person name="Steenwyk J.L."/>
            <person name="Rokas A."/>
            <person name="Carro J."/>
            <person name="Camarero S."/>
            <person name="Ferreira P."/>
            <person name="Molpeceres G."/>
            <person name="Ruiz-Duenas F.J."/>
            <person name="Serrano A."/>
            <person name="Henrissat B."/>
            <person name="Drula E."/>
            <person name="Hughes K.W."/>
            <person name="Mata J.L."/>
            <person name="Ishikawa N.K."/>
            <person name="Vargas-Isla R."/>
            <person name="Ushijima S."/>
            <person name="Smith C.A."/>
            <person name="Ahrendt S."/>
            <person name="Andreopoulos W."/>
            <person name="He G."/>
            <person name="Labutti K."/>
            <person name="Lipzen A."/>
            <person name="Ng V."/>
            <person name="Riley R."/>
            <person name="Sandor L."/>
            <person name="Barry K."/>
            <person name="Martinez A.T."/>
            <person name="Xiao Y."/>
            <person name="Gibbons J.G."/>
            <person name="Terashima K."/>
            <person name="Grigoriev I.V."/>
            <person name="Hibbett D.S."/>
        </authorList>
    </citation>
    <scope>NUCLEOTIDE SEQUENCE</scope>
    <source>
        <strain evidence="2">JLM2183</strain>
    </source>
</reference>
<accession>A0A9W9A768</accession>
<gene>
    <name evidence="2" type="ORF">J3R30DRAFT_3405750</name>
</gene>
<protein>
    <recommendedName>
        <fullName evidence="4">Fungal STAND N-terminal Goodbye domain-containing protein</fullName>
    </recommendedName>
</protein>
<evidence type="ECO:0000313" key="3">
    <source>
        <dbReference type="Proteomes" id="UP001150266"/>
    </source>
</evidence>
<name>A0A9W9A768_9AGAR</name>
<dbReference type="AlphaFoldDB" id="A0A9W9A768"/>
<proteinExistence type="predicted"/>
<evidence type="ECO:0008006" key="4">
    <source>
        <dbReference type="Google" id="ProtNLM"/>
    </source>
</evidence>
<dbReference type="EMBL" id="JAOTPV010000014">
    <property type="protein sequence ID" value="KAJ4475456.1"/>
    <property type="molecule type" value="Genomic_DNA"/>
</dbReference>